<gene>
    <name evidence="2" type="ORF">IGS67_09090</name>
</gene>
<protein>
    <submittedName>
        <fullName evidence="2">YlxR family protein</fullName>
    </submittedName>
</protein>
<organism evidence="2 3">
    <name type="scientific">Flavimobilis rhizosphaerae</name>
    <dbReference type="NCBI Taxonomy" id="2775421"/>
    <lineage>
        <taxon>Bacteria</taxon>
        <taxon>Bacillati</taxon>
        <taxon>Actinomycetota</taxon>
        <taxon>Actinomycetes</taxon>
        <taxon>Micrococcales</taxon>
        <taxon>Jonesiaceae</taxon>
        <taxon>Flavimobilis</taxon>
    </lineage>
</organism>
<dbReference type="Pfam" id="PF04296">
    <property type="entry name" value="YlxR"/>
    <property type="match status" value="1"/>
</dbReference>
<reference evidence="2 3" key="1">
    <citation type="submission" date="2020-09" db="EMBL/GenBank/DDBJ databases">
        <title>Flavimobilis rhizosphaerae sp. nov., isolated from rhizosphere soil of Spartina alterniflora.</title>
        <authorList>
            <person name="Hanqin C."/>
        </authorList>
    </citation>
    <scope>NUCLEOTIDE SEQUENCE [LARGE SCALE GENOMIC DNA]</scope>
    <source>
        <strain evidence="2 3">GY 10621</strain>
    </source>
</reference>
<dbReference type="PANTHER" id="PTHR34215">
    <property type="entry name" value="BLL0784 PROTEIN"/>
    <property type="match status" value="1"/>
</dbReference>
<name>A0ABR9DT99_9MICO</name>
<comment type="caution">
    <text evidence="2">The sequence shown here is derived from an EMBL/GenBank/DDBJ whole genome shotgun (WGS) entry which is preliminary data.</text>
</comment>
<proteinExistence type="predicted"/>
<sequence>MTSSLRACEAPTDGPVRTCVGCRRKDAREALVRLVVDRAPLDGTLRVVVDERRSLPGRGAWVHPDPRCYELADKRRAVGRALRITSAVEHVWQDNAGRA</sequence>
<dbReference type="InterPro" id="IPR035931">
    <property type="entry name" value="YlxR-like_sf"/>
</dbReference>
<dbReference type="SUPFAM" id="SSF64376">
    <property type="entry name" value="YlxR-like"/>
    <property type="match status" value="1"/>
</dbReference>
<accession>A0ABR9DT99</accession>
<dbReference type="Proteomes" id="UP000642107">
    <property type="component" value="Unassembled WGS sequence"/>
</dbReference>
<dbReference type="Gene3D" id="3.30.1230.10">
    <property type="entry name" value="YlxR-like"/>
    <property type="match status" value="1"/>
</dbReference>
<dbReference type="InterPro" id="IPR037465">
    <property type="entry name" value="YlxR"/>
</dbReference>
<dbReference type="PANTHER" id="PTHR34215:SF1">
    <property type="entry name" value="YLXR DOMAIN-CONTAINING PROTEIN"/>
    <property type="match status" value="1"/>
</dbReference>
<evidence type="ECO:0000313" key="3">
    <source>
        <dbReference type="Proteomes" id="UP000642107"/>
    </source>
</evidence>
<keyword evidence="3" id="KW-1185">Reference proteome</keyword>
<feature type="domain" description="YlxR" evidence="1">
    <location>
        <begin position="17"/>
        <end position="91"/>
    </location>
</feature>
<evidence type="ECO:0000259" key="1">
    <source>
        <dbReference type="Pfam" id="PF04296"/>
    </source>
</evidence>
<dbReference type="EMBL" id="JACZDF010000004">
    <property type="protein sequence ID" value="MBD9699641.1"/>
    <property type="molecule type" value="Genomic_DNA"/>
</dbReference>
<dbReference type="RefSeq" id="WP_192280116.1">
    <property type="nucleotide sequence ID" value="NZ_JACZDF010000004.1"/>
</dbReference>
<evidence type="ECO:0000313" key="2">
    <source>
        <dbReference type="EMBL" id="MBD9699641.1"/>
    </source>
</evidence>
<dbReference type="InterPro" id="IPR007393">
    <property type="entry name" value="YlxR_dom"/>
</dbReference>